<reference evidence="2" key="3">
    <citation type="submission" date="2024-09" db="EMBL/GenBank/DDBJ databases">
        <authorList>
            <person name="Sun Q."/>
            <person name="Mori K."/>
        </authorList>
    </citation>
    <scope>NUCLEOTIDE SEQUENCE</scope>
    <source>
        <strain evidence="2">JCM 17695</strain>
    </source>
</reference>
<sequence length="157" mass="16319">MCRSHRRCPNARSARARALNTANKRVERARRAVRSARAAGNPDTIAAAEAWLQAAQANRAAVDAAHPVPQTGGHDTAPTNNTPDTPTAAQDDQQGTETRVPGRTGGIGTINATGSVTVIDGNTGETLRYTAGPGGDTTGGGITVTDGQVWVNNRRVR</sequence>
<feature type="region of interest" description="Disordered" evidence="1">
    <location>
        <begin position="1"/>
        <end position="40"/>
    </location>
</feature>
<dbReference type="EMBL" id="JBHTEY010000003">
    <property type="protein sequence ID" value="MFC7612451.1"/>
    <property type="molecule type" value="Genomic_DNA"/>
</dbReference>
<keyword evidence="5" id="KW-1185">Reference proteome</keyword>
<evidence type="ECO:0000313" key="4">
    <source>
        <dbReference type="EMBL" id="MFC7618670.1"/>
    </source>
</evidence>
<proteinExistence type="predicted"/>
<evidence type="ECO:0000313" key="2">
    <source>
        <dbReference type="EMBL" id="MFC7612373.1"/>
    </source>
</evidence>
<evidence type="ECO:0000313" key="5">
    <source>
        <dbReference type="Proteomes" id="UP001596512"/>
    </source>
</evidence>
<gene>
    <name evidence="2" type="ORF">ACFQV2_00515</name>
    <name evidence="3" type="ORF">ACFQV2_00980</name>
    <name evidence="4" type="ORF">ACFQV2_40410</name>
</gene>
<feature type="compositionally biased region" description="Low complexity" evidence="1">
    <location>
        <begin position="56"/>
        <end position="65"/>
    </location>
</feature>
<dbReference type="EMBL" id="JBHTEY010000004">
    <property type="protein sequence ID" value="MFC7618670.1"/>
    <property type="molecule type" value="Genomic_DNA"/>
</dbReference>
<dbReference type="EMBL" id="JBHTEY010000002">
    <property type="protein sequence ID" value="MFC7612373.1"/>
    <property type="molecule type" value="Genomic_DNA"/>
</dbReference>
<reference evidence="5" key="2">
    <citation type="journal article" date="2019" name="Int. J. Syst. Evol. Microbiol.">
        <title>The Global Catalogue of Microorganisms (GCM) 10K type strain sequencing project: providing services to taxonomists for standard genome sequencing and annotation.</title>
        <authorList>
            <consortium name="The Broad Institute Genomics Platform"/>
            <consortium name="The Broad Institute Genome Sequencing Center for Infectious Disease"/>
            <person name="Wu L."/>
            <person name="Ma J."/>
        </authorList>
    </citation>
    <scope>NUCLEOTIDE SEQUENCE [LARGE SCALE GENOMIC DNA]</scope>
    <source>
        <strain evidence="5">JCM 17695</strain>
    </source>
</reference>
<feature type="region of interest" description="Disordered" evidence="1">
    <location>
        <begin position="56"/>
        <end position="111"/>
    </location>
</feature>
<comment type="caution">
    <text evidence="2">The sequence shown here is derived from an EMBL/GenBank/DDBJ whole genome shotgun (WGS) entry which is preliminary data.</text>
</comment>
<evidence type="ECO:0000256" key="1">
    <source>
        <dbReference type="SAM" id="MobiDB-lite"/>
    </source>
</evidence>
<feature type="compositionally biased region" description="Low complexity" evidence="1">
    <location>
        <begin position="75"/>
        <end position="89"/>
    </location>
</feature>
<dbReference type="Proteomes" id="UP001596512">
    <property type="component" value="Unassembled WGS sequence"/>
</dbReference>
<accession>A0ABW2THS9</accession>
<protein>
    <submittedName>
        <fullName evidence="2">Uncharacterized protein</fullName>
    </submittedName>
</protein>
<evidence type="ECO:0000313" key="3">
    <source>
        <dbReference type="EMBL" id="MFC7612451.1"/>
    </source>
</evidence>
<reference evidence="2" key="1">
    <citation type="journal article" date="2014" name="Int. J. Syst. Evol. Microbiol.">
        <title>Complete genome of a new Firmicutes species belonging to the dominant human colonic microbiota ('Ruminococcus bicirculans') reveals two chromosomes and a selective capacity to utilize plant glucans.</title>
        <authorList>
            <consortium name="NISC Comparative Sequencing Program"/>
            <person name="Wegmann U."/>
            <person name="Louis P."/>
            <person name="Goesmann A."/>
            <person name="Henrissat B."/>
            <person name="Duncan S.H."/>
            <person name="Flint H.J."/>
        </authorList>
    </citation>
    <scope>NUCLEOTIDE SEQUENCE</scope>
    <source>
        <strain evidence="2">JCM 17695</strain>
    </source>
</reference>
<organism evidence="2 5">
    <name type="scientific">Actinokineospora soli</name>
    <dbReference type="NCBI Taxonomy" id="1048753"/>
    <lineage>
        <taxon>Bacteria</taxon>
        <taxon>Bacillati</taxon>
        <taxon>Actinomycetota</taxon>
        <taxon>Actinomycetes</taxon>
        <taxon>Pseudonocardiales</taxon>
        <taxon>Pseudonocardiaceae</taxon>
        <taxon>Actinokineospora</taxon>
    </lineage>
</organism>
<name>A0ABW2THS9_9PSEU</name>